<gene>
    <name evidence="1" type="ORF">ACH429_01445</name>
</gene>
<dbReference type="Proteomes" id="UP001611548">
    <property type="component" value="Unassembled WGS sequence"/>
</dbReference>
<name>A0ABW7ULR5_9ACTN</name>
<dbReference type="EMBL" id="JBIRWE010000001">
    <property type="protein sequence ID" value="MFI1962806.1"/>
    <property type="molecule type" value="Genomic_DNA"/>
</dbReference>
<comment type="caution">
    <text evidence="1">The sequence shown here is derived from an EMBL/GenBank/DDBJ whole genome shotgun (WGS) entry which is preliminary data.</text>
</comment>
<proteinExistence type="predicted"/>
<protein>
    <submittedName>
        <fullName evidence="1">Uncharacterized protein</fullName>
    </submittedName>
</protein>
<dbReference type="RefSeq" id="WP_240483419.1">
    <property type="nucleotide sequence ID" value="NZ_JBEZHZ010000056.1"/>
</dbReference>
<sequence>MMTGHWLLRRSQTAADRTWTDVGDAMTWLKTTYESNPPFKRDDGKQAYAALDTKIVYAMDVLPRGVDVTWAHYTESSSLTSFTVVCCPNQFHPEIACPMPPN</sequence>
<evidence type="ECO:0000313" key="2">
    <source>
        <dbReference type="Proteomes" id="UP001611548"/>
    </source>
</evidence>
<evidence type="ECO:0000313" key="1">
    <source>
        <dbReference type="EMBL" id="MFI1962806.1"/>
    </source>
</evidence>
<organism evidence="1 2">
    <name type="scientific">Streptomyces pathocidini</name>
    <dbReference type="NCBI Taxonomy" id="1650571"/>
    <lineage>
        <taxon>Bacteria</taxon>
        <taxon>Bacillati</taxon>
        <taxon>Actinomycetota</taxon>
        <taxon>Actinomycetes</taxon>
        <taxon>Kitasatosporales</taxon>
        <taxon>Streptomycetaceae</taxon>
        <taxon>Streptomyces</taxon>
    </lineage>
</organism>
<keyword evidence="2" id="KW-1185">Reference proteome</keyword>
<reference evidence="1 2" key="1">
    <citation type="submission" date="2024-10" db="EMBL/GenBank/DDBJ databases">
        <title>The Natural Products Discovery Center: Release of the First 8490 Sequenced Strains for Exploring Actinobacteria Biosynthetic Diversity.</title>
        <authorList>
            <person name="Kalkreuter E."/>
            <person name="Kautsar S.A."/>
            <person name="Yang D."/>
            <person name="Bader C.D."/>
            <person name="Teijaro C.N."/>
            <person name="Fluegel L."/>
            <person name="Davis C.M."/>
            <person name="Simpson J.R."/>
            <person name="Lauterbach L."/>
            <person name="Steele A.D."/>
            <person name="Gui C."/>
            <person name="Meng S."/>
            <person name="Li G."/>
            <person name="Viehrig K."/>
            <person name="Ye F."/>
            <person name="Su P."/>
            <person name="Kiefer A.F."/>
            <person name="Nichols A."/>
            <person name="Cepeda A.J."/>
            <person name="Yan W."/>
            <person name="Fan B."/>
            <person name="Jiang Y."/>
            <person name="Adhikari A."/>
            <person name="Zheng C.-J."/>
            <person name="Schuster L."/>
            <person name="Cowan T.M."/>
            <person name="Smanski M.J."/>
            <person name="Chevrette M.G."/>
            <person name="De Carvalho L.P.S."/>
            <person name="Shen B."/>
        </authorList>
    </citation>
    <scope>NUCLEOTIDE SEQUENCE [LARGE SCALE GENOMIC DNA]</scope>
    <source>
        <strain evidence="1 2">NPDC020327</strain>
    </source>
</reference>
<accession>A0ABW7ULR5</accession>